<comment type="similarity">
    <text evidence="1">Belongs to the Mg-chelatase subunits D/I family. ComM subfamily.</text>
</comment>
<feature type="domain" description="AAA+ ATPase" evidence="2">
    <location>
        <begin position="210"/>
        <end position="374"/>
    </location>
</feature>
<proteinExistence type="inferred from homology"/>
<name>A0A1M6D985_9CLOT</name>
<dbReference type="GO" id="GO:0005524">
    <property type="term" value="F:ATP binding"/>
    <property type="evidence" value="ECO:0007669"/>
    <property type="project" value="InterPro"/>
</dbReference>
<dbReference type="NCBIfam" id="TIGR00368">
    <property type="entry name" value="YifB family Mg chelatase-like AAA ATPase"/>
    <property type="match status" value="1"/>
</dbReference>
<gene>
    <name evidence="3" type="ORF">SAMN05444401_1384</name>
</gene>
<organism evidence="3 4">
    <name type="scientific">Clostridium amylolyticum</name>
    <dbReference type="NCBI Taxonomy" id="1121298"/>
    <lineage>
        <taxon>Bacteria</taxon>
        <taxon>Bacillati</taxon>
        <taxon>Bacillota</taxon>
        <taxon>Clostridia</taxon>
        <taxon>Eubacteriales</taxon>
        <taxon>Clostridiaceae</taxon>
        <taxon>Clostridium</taxon>
    </lineage>
</organism>
<sequence length="509" mass="56923">MAIEVNSAAISGVDALLVKVEVDIAKGMPNFNIVGLVDTAVKEAKERVRSAIINSGFKFPIGRITVNLSPASIKKIGSMFDLPIAIGILVCAGYIHPNDIENLLFIGELSLNGEIRRARGALTITIEGTNNSIYNFIVPDENKEECALIKQANVFPFSNLHQCVNFLMYKDCLPYTHEETMSPNACYDYDFQDIIGQISSKRALEIACAGGHNVLMFGPPGVGKTMLAKRVPTILPPLSYEESIEVTKIYSISDKLTKSENLIIKRPFRNPHHSSSMYALIGGGSELKAGEVTLAHKGVLFLDELLEFKRETLESLRQPLEDRIINISRQSGSIVYPANFMLIAALNPCPCGKYTLRDYDNLCTCTEKDIQRYLKKLSGPLLDRIDIYTYVTPVKFSELKDDNPGEPSKEIRNRVIQARKMQKDRFKKSNISCNAEMSHNHLKRYCALSDSCNALMKKIYESNELSARAHDRILKVARTIADLRGSENVEEVDIIEATNYRKFIDNKIS</sequence>
<keyword evidence="4" id="KW-1185">Reference proteome</keyword>
<reference evidence="3 4" key="1">
    <citation type="submission" date="2016-11" db="EMBL/GenBank/DDBJ databases">
        <authorList>
            <person name="Jaros S."/>
            <person name="Januszkiewicz K."/>
            <person name="Wedrychowicz H."/>
        </authorList>
    </citation>
    <scope>NUCLEOTIDE SEQUENCE [LARGE SCALE GENOMIC DNA]</scope>
    <source>
        <strain evidence="3 4">DSM 21864</strain>
    </source>
</reference>
<dbReference type="Pfam" id="PF01078">
    <property type="entry name" value="Mg_chelatase"/>
    <property type="match status" value="1"/>
</dbReference>
<dbReference type="InterPro" id="IPR014721">
    <property type="entry name" value="Ribsml_uS5_D2-typ_fold_subgr"/>
</dbReference>
<dbReference type="SMART" id="SM00382">
    <property type="entry name" value="AAA"/>
    <property type="match status" value="1"/>
</dbReference>
<dbReference type="InterPro" id="IPR045006">
    <property type="entry name" value="CHLI-like"/>
</dbReference>
<evidence type="ECO:0000259" key="2">
    <source>
        <dbReference type="SMART" id="SM00382"/>
    </source>
</evidence>
<dbReference type="STRING" id="1121298.SAMN05444401_1384"/>
<protein>
    <submittedName>
        <fullName evidence="3">Magnesium chelatase family protein</fullName>
    </submittedName>
</protein>
<dbReference type="AlphaFoldDB" id="A0A1M6D985"/>
<dbReference type="InterPro" id="IPR025158">
    <property type="entry name" value="Mg_chelat-rel_C"/>
</dbReference>
<evidence type="ECO:0000313" key="3">
    <source>
        <dbReference type="EMBL" id="SHI69816.1"/>
    </source>
</evidence>
<dbReference type="RefSeq" id="WP_073004886.1">
    <property type="nucleotide sequence ID" value="NZ_FQZO01000001.1"/>
</dbReference>
<dbReference type="Proteomes" id="UP000184080">
    <property type="component" value="Unassembled WGS sequence"/>
</dbReference>
<dbReference type="InterPro" id="IPR020568">
    <property type="entry name" value="Ribosomal_Su5_D2-typ_SF"/>
</dbReference>
<dbReference type="SUPFAM" id="SSF52540">
    <property type="entry name" value="P-loop containing nucleoside triphosphate hydrolases"/>
    <property type="match status" value="1"/>
</dbReference>
<dbReference type="InterPro" id="IPR000523">
    <property type="entry name" value="Mg_chelatse_chII-like_cat_dom"/>
</dbReference>
<dbReference type="Pfam" id="PF13335">
    <property type="entry name" value="Mg_chelatase_C"/>
    <property type="match status" value="1"/>
</dbReference>
<dbReference type="PANTHER" id="PTHR32039">
    <property type="entry name" value="MAGNESIUM-CHELATASE SUBUNIT CHLI"/>
    <property type="match status" value="1"/>
</dbReference>
<evidence type="ECO:0000313" key="4">
    <source>
        <dbReference type="Proteomes" id="UP000184080"/>
    </source>
</evidence>
<dbReference type="SUPFAM" id="SSF54211">
    <property type="entry name" value="Ribosomal protein S5 domain 2-like"/>
    <property type="match status" value="1"/>
</dbReference>
<dbReference type="InterPro" id="IPR004482">
    <property type="entry name" value="Mg_chelat-rel"/>
</dbReference>
<evidence type="ECO:0000256" key="1">
    <source>
        <dbReference type="ARBA" id="ARBA00006354"/>
    </source>
</evidence>
<accession>A0A1M6D985</accession>
<dbReference type="Pfam" id="PF13541">
    <property type="entry name" value="ChlI"/>
    <property type="match status" value="1"/>
</dbReference>
<dbReference type="Gene3D" id="3.30.230.10">
    <property type="match status" value="1"/>
</dbReference>
<dbReference type="OrthoDB" id="9813147at2"/>
<dbReference type="PANTHER" id="PTHR32039:SF7">
    <property type="entry name" value="COMPETENCE PROTEIN COMM"/>
    <property type="match status" value="1"/>
</dbReference>
<dbReference type="EMBL" id="FQZO01000001">
    <property type="protein sequence ID" value="SHI69816.1"/>
    <property type="molecule type" value="Genomic_DNA"/>
</dbReference>
<dbReference type="Gene3D" id="3.40.50.300">
    <property type="entry name" value="P-loop containing nucleotide triphosphate hydrolases"/>
    <property type="match status" value="1"/>
</dbReference>
<dbReference type="InterPro" id="IPR003593">
    <property type="entry name" value="AAA+_ATPase"/>
</dbReference>
<dbReference type="InterPro" id="IPR027417">
    <property type="entry name" value="P-loop_NTPase"/>
</dbReference>